<dbReference type="STRING" id="888062.HMPREF9083_0463"/>
<dbReference type="GO" id="GO:0000287">
    <property type="term" value="F:magnesium ion binding"/>
    <property type="evidence" value="ECO:0007669"/>
    <property type="project" value="TreeGrafter"/>
</dbReference>
<dbReference type="PANTHER" id="PTHR10000">
    <property type="entry name" value="PHOSPHOSERINE PHOSPHATASE"/>
    <property type="match status" value="1"/>
</dbReference>
<dbReference type="eggNOG" id="COG0561">
    <property type="taxonomic scope" value="Bacteria"/>
</dbReference>
<dbReference type="Pfam" id="PF08282">
    <property type="entry name" value="Hydrolase_3"/>
    <property type="match status" value="1"/>
</dbReference>
<keyword evidence="1" id="KW-0378">Hydrolase</keyword>
<protein>
    <submittedName>
        <fullName evidence="1">HAD hydrolase</fullName>
    </submittedName>
</protein>
<gene>
    <name evidence="1" type="ORF">HMPREF9083_0463</name>
</gene>
<dbReference type="GO" id="GO:0005829">
    <property type="term" value="C:cytosol"/>
    <property type="evidence" value="ECO:0007669"/>
    <property type="project" value="TreeGrafter"/>
</dbReference>
<dbReference type="PANTHER" id="PTHR10000:SF25">
    <property type="entry name" value="PHOSPHATASE YKRA-RELATED"/>
    <property type="match status" value="1"/>
</dbReference>
<dbReference type="AlphaFoldDB" id="F2BW96"/>
<reference evidence="1 2" key="1">
    <citation type="submission" date="2011-02" db="EMBL/GenBank/DDBJ databases">
        <authorList>
            <person name="Muzny D."/>
            <person name="Qin X."/>
            <person name="Deng J."/>
            <person name="Jiang H."/>
            <person name="Liu Y."/>
            <person name="Qu J."/>
            <person name="Song X.-Z."/>
            <person name="Zhang L."/>
            <person name="Thornton R."/>
            <person name="Coyle M."/>
            <person name="Francisco L."/>
            <person name="Jackson L."/>
            <person name="Javaid M."/>
            <person name="Korchina V."/>
            <person name="Kovar C."/>
            <person name="Mata R."/>
            <person name="Mathew T."/>
            <person name="Ngo R."/>
            <person name="Nguyen L."/>
            <person name="Nguyen N."/>
            <person name="Okwuonu G."/>
            <person name="Ongeri F."/>
            <person name="Pham C."/>
            <person name="Simmons D."/>
            <person name="Wilczek-Boney K."/>
            <person name="Hale W."/>
            <person name="Jakkamsetti A."/>
            <person name="Pham P."/>
            <person name="Ruth R."/>
            <person name="San Lucas F."/>
            <person name="Warren J."/>
            <person name="Zhang J."/>
            <person name="Zhao Z."/>
            <person name="Zhou C."/>
            <person name="Zhu D."/>
            <person name="Lee S."/>
            <person name="Bess C."/>
            <person name="Blankenburg K."/>
            <person name="Forbes L."/>
            <person name="Fu Q."/>
            <person name="Gubbala S."/>
            <person name="Hirani K."/>
            <person name="Jayaseelan J.C."/>
            <person name="Lara F."/>
            <person name="Munidasa M."/>
            <person name="Palculict T."/>
            <person name="Patil S."/>
            <person name="Pu L.-L."/>
            <person name="Saada N."/>
            <person name="Tang L."/>
            <person name="Weissenberger G."/>
            <person name="Zhu Y."/>
            <person name="Hemphill L."/>
            <person name="Shang Y."/>
            <person name="Youmans B."/>
            <person name="Ayvaz T."/>
            <person name="Ross M."/>
            <person name="Santibanez J."/>
            <person name="Aqrawi P."/>
            <person name="Gross S."/>
            <person name="Joshi V."/>
            <person name="Fowler G."/>
            <person name="Nazareth L."/>
            <person name="Reid J."/>
            <person name="Worley K."/>
            <person name="Petrosino J."/>
            <person name="Highlander S."/>
            <person name="Gibbs R."/>
        </authorList>
    </citation>
    <scope>NUCLEOTIDE SEQUENCE [LARGE SCALE GENOMIC DNA]</scope>
    <source>
        <strain evidence="1 2">DSM 19965</strain>
    </source>
</reference>
<dbReference type="Gene3D" id="3.40.50.1000">
    <property type="entry name" value="HAD superfamily/HAD-like"/>
    <property type="match status" value="1"/>
</dbReference>
<dbReference type="Proteomes" id="UP000003503">
    <property type="component" value="Unassembled WGS sequence"/>
</dbReference>
<keyword evidence="2" id="KW-1185">Reference proteome</keyword>
<comment type="caution">
    <text evidence="1">The sequence shown here is derived from an EMBL/GenBank/DDBJ whole genome shotgun (WGS) entry which is preliminary data.</text>
</comment>
<dbReference type="HOGENOM" id="CLU_044146_7_0_9"/>
<sequence length="256" mass="29479">MNFVKKFFFFDIDGTLRSRVHDNYSDSTLEALHLLRKNGHFVALATGRIQDDAKELAKELDVESFISDGGNALTVNGELIYHDGLPIDTCHKFLNGLDPEKYPAAVVIDNVRERHANSLLYKKVVPDEYYKTFTDTSLDFNDLDRIYKIFLGVNSGDRFSIDFHGLTYFWYEDDTMLIEPVNKERGIFEMMKRYGVNDDQIVVFGDGKNDEAMFRPEWMSVAMGNSHQKLKNLSKYVTDSVDDDGIYNACKKFGWI</sequence>
<accession>F2BW96</accession>
<dbReference type="Gene3D" id="3.30.1240.10">
    <property type="match status" value="1"/>
</dbReference>
<evidence type="ECO:0000313" key="2">
    <source>
        <dbReference type="Proteomes" id="UP000003503"/>
    </source>
</evidence>
<dbReference type="InterPro" id="IPR023214">
    <property type="entry name" value="HAD_sf"/>
</dbReference>
<dbReference type="GO" id="GO:0016791">
    <property type="term" value="F:phosphatase activity"/>
    <property type="evidence" value="ECO:0007669"/>
    <property type="project" value="TreeGrafter"/>
</dbReference>
<name>F2BW96_9FIRM</name>
<evidence type="ECO:0000313" key="1">
    <source>
        <dbReference type="EMBL" id="EGF15251.1"/>
    </source>
</evidence>
<dbReference type="NCBIfam" id="TIGR01484">
    <property type="entry name" value="HAD-SF-IIB"/>
    <property type="match status" value="1"/>
</dbReference>
<organism evidence="1 2">
    <name type="scientific">Dialister micraerophilus DSM 19965</name>
    <dbReference type="NCBI Taxonomy" id="888062"/>
    <lineage>
        <taxon>Bacteria</taxon>
        <taxon>Bacillati</taxon>
        <taxon>Bacillota</taxon>
        <taxon>Negativicutes</taxon>
        <taxon>Veillonellales</taxon>
        <taxon>Veillonellaceae</taxon>
        <taxon>Dialister</taxon>
    </lineage>
</organism>
<proteinExistence type="predicted"/>
<dbReference type="SUPFAM" id="SSF56784">
    <property type="entry name" value="HAD-like"/>
    <property type="match status" value="1"/>
</dbReference>
<dbReference type="InterPro" id="IPR006379">
    <property type="entry name" value="HAD-SF_hydro_IIB"/>
</dbReference>
<dbReference type="InterPro" id="IPR036412">
    <property type="entry name" value="HAD-like_sf"/>
</dbReference>
<dbReference type="EMBL" id="AFBB01000007">
    <property type="protein sequence ID" value="EGF15251.1"/>
    <property type="molecule type" value="Genomic_DNA"/>
</dbReference>